<evidence type="ECO:0000313" key="2">
    <source>
        <dbReference type="EMBL" id="KAK5598820.1"/>
    </source>
</evidence>
<proteinExistence type="predicted"/>
<organism evidence="2 3">
    <name type="scientific">Crenichthys baileyi</name>
    <name type="common">White River springfish</name>
    <dbReference type="NCBI Taxonomy" id="28760"/>
    <lineage>
        <taxon>Eukaryota</taxon>
        <taxon>Metazoa</taxon>
        <taxon>Chordata</taxon>
        <taxon>Craniata</taxon>
        <taxon>Vertebrata</taxon>
        <taxon>Euteleostomi</taxon>
        <taxon>Actinopterygii</taxon>
        <taxon>Neopterygii</taxon>
        <taxon>Teleostei</taxon>
        <taxon>Neoteleostei</taxon>
        <taxon>Acanthomorphata</taxon>
        <taxon>Ovalentaria</taxon>
        <taxon>Atherinomorphae</taxon>
        <taxon>Cyprinodontiformes</taxon>
        <taxon>Goodeidae</taxon>
        <taxon>Crenichthys</taxon>
    </lineage>
</organism>
<keyword evidence="3" id="KW-1185">Reference proteome</keyword>
<evidence type="ECO:0000256" key="1">
    <source>
        <dbReference type="SAM" id="MobiDB-lite"/>
    </source>
</evidence>
<feature type="region of interest" description="Disordered" evidence="1">
    <location>
        <begin position="38"/>
        <end position="74"/>
    </location>
</feature>
<comment type="caution">
    <text evidence="2">The sequence shown here is derived from an EMBL/GenBank/DDBJ whole genome shotgun (WGS) entry which is preliminary data.</text>
</comment>
<reference evidence="2 3" key="1">
    <citation type="submission" date="2021-06" db="EMBL/GenBank/DDBJ databases">
        <authorList>
            <person name="Palmer J.M."/>
        </authorList>
    </citation>
    <scope>NUCLEOTIDE SEQUENCE [LARGE SCALE GENOMIC DNA]</scope>
    <source>
        <strain evidence="2 3">MEX-2019</strain>
        <tissue evidence="2">Muscle</tissue>
    </source>
</reference>
<gene>
    <name evidence="2" type="ORF">CRENBAI_003924</name>
</gene>
<dbReference type="AlphaFoldDB" id="A0AAV9QSD1"/>
<sequence>MTLLGKIIRGRSEASVRQQGAVARTESSQQRPCLYDAEWSSFSRSEGRTTGPHHRGYSYNVPTERAAPPHSYGG</sequence>
<protein>
    <submittedName>
        <fullName evidence="2">Uncharacterized protein</fullName>
    </submittedName>
</protein>
<dbReference type="EMBL" id="JAHHUM010003002">
    <property type="protein sequence ID" value="KAK5598820.1"/>
    <property type="molecule type" value="Genomic_DNA"/>
</dbReference>
<dbReference type="Proteomes" id="UP001311232">
    <property type="component" value="Unassembled WGS sequence"/>
</dbReference>
<accession>A0AAV9QSD1</accession>
<evidence type="ECO:0000313" key="3">
    <source>
        <dbReference type="Proteomes" id="UP001311232"/>
    </source>
</evidence>
<name>A0AAV9QSD1_9TELE</name>